<evidence type="ECO:0000313" key="1">
    <source>
        <dbReference type="EMBL" id="MCU6687049.1"/>
    </source>
</evidence>
<evidence type="ECO:0000313" key="2">
    <source>
        <dbReference type="Proteomes" id="UP001652431"/>
    </source>
</evidence>
<dbReference type="Pfam" id="PF14198">
    <property type="entry name" value="TnpV"/>
    <property type="match status" value="1"/>
</dbReference>
<proteinExistence type="predicted"/>
<comment type="caution">
    <text evidence="1">The sequence shown here is derived from an EMBL/GenBank/DDBJ whole genome shotgun (WGS) entry which is preliminary data.</text>
</comment>
<gene>
    <name evidence="1" type="ORF">OCV99_10900</name>
</gene>
<dbReference type="InterPro" id="IPR026989">
    <property type="entry name" value="TnpV"/>
</dbReference>
<protein>
    <submittedName>
        <fullName evidence="1">TnpV protein</fullName>
    </submittedName>
</protein>
<sequence>MEITYRQVGDYLLPELELRSEEIRIIGKYGMLRRTYLKEYKPGWYQSMILTGKLDKHLADVEEQATIRFEQIVKQMKKAEGVTEELKNENQFVWIQKMNNIQARAMEIIGEELIFV</sequence>
<keyword evidence="2" id="KW-1185">Reference proteome</keyword>
<dbReference type="EMBL" id="JAOQJU010000012">
    <property type="protein sequence ID" value="MCU6687049.1"/>
    <property type="molecule type" value="Genomic_DNA"/>
</dbReference>
<name>A0ABT2RPH8_9FIRM</name>
<reference evidence="1 2" key="1">
    <citation type="journal article" date="2021" name="ISME Commun">
        <title>Automated analysis of genomic sequences facilitates high-throughput and comprehensive description of bacteria.</title>
        <authorList>
            <person name="Hitch T.C.A."/>
        </authorList>
    </citation>
    <scope>NUCLEOTIDE SEQUENCE [LARGE SCALE GENOMIC DNA]</scope>
    <source>
        <strain evidence="1 2">Sanger_03</strain>
    </source>
</reference>
<organism evidence="1 2">
    <name type="scientific">Dorea acetigenes</name>
    <dbReference type="NCBI Taxonomy" id="2981787"/>
    <lineage>
        <taxon>Bacteria</taxon>
        <taxon>Bacillati</taxon>
        <taxon>Bacillota</taxon>
        <taxon>Clostridia</taxon>
        <taxon>Lachnospirales</taxon>
        <taxon>Lachnospiraceae</taxon>
        <taxon>Dorea</taxon>
    </lineage>
</organism>
<dbReference type="Proteomes" id="UP001652431">
    <property type="component" value="Unassembled WGS sequence"/>
</dbReference>
<dbReference type="RefSeq" id="WP_158370541.1">
    <property type="nucleotide sequence ID" value="NZ_JAOQJU010000012.1"/>
</dbReference>
<accession>A0ABT2RPH8</accession>